<organism evidence="2 3">
    <name type="scientific">Mesorhizobium shonense</name>
    <dbReference type="NCBI Taxonomy" id="1209948"/>
    <lineage>
        <taxon>Bacteria</taxon>
        <taxon>Pseudomonadati</taxon>
        <taxon>Pseudomonadota</taxon>
        <taxon>Alphaproteobacteria</taxon>
        <taxon>Hyphomicrobiales</taxon>
        <taxon>Phyllobacteriaceae</taxon>
        <taxon>Mesorhizobium</taxon>
    </lineage>
</organism>
<reference evidence="2 3" key="1">
    <citation type="submission" date="2024-06" db="EMBL/GenBank/DDBJ databases">
        <title>Genomic Encyclopedia of Type Strains, Phase IV (KMG-IV): sequencing the most valuable type-strain genomes for metagenomic binning, comparative biology and taxonomic classification.</title>
        <authorList>
            <person name="Goeker M."/>
        </authorList>
    </citation>
    <scope>NUCLEOTIDE SEQUENCE [LARGE SCALE GENOMIC DNA]</scope>
    <source>
        <strain evidence="2 3">DSM 29846</strain>
    </source>
</reference>
<protein>
    <submittedName>
        <fullName evidence="2">Uncharacterized protein</fullName>
    </submittedName>
</protein>
<comment type="caution">
    <text evidence="2">The sequence shown here is derived from an EMBL/GenBank/DDBJ whole genome shotgun (WGS) entry which is preliminary data.</text>
</comment>
<accession>A0ABV2HVJ9</accession>
<sequence length="134" mass="15943">MRQFQRPIALMWLVLANDANAHDWYTGKTDPVLQYDCCGNKDCHPIDSDVVRETKGGYYVRLPRPAYMNEPQEAEWFIPRERVQAAPDDRYHICERLMTFYRTITPHMKFEAYQRFRWTCFFAPRGTSSIAQAR</sequence>
<dbReference type="EMBL" id="JBEPLM010000007">
    <property type="protein sequence ID" value="MET3594619.1"/>
    <property type="molecule type" value="Genomic_DNA"/>
</dbReference>
<evidence type="ECO:0000313" key="3">
    <source>
        <dbReference type="Proteomes" id="UP001549036"/>
    </source>
</evidence>
<keyword evidence="3" id="KW-1185">Reference proteome</keyword>
<evidence type="ECO:0000313" key="2">
    <source>
        <dbReference type="EMBL" id="MET3594619.1"/>
    </source>
</evidence>
<name>A0ABV2HVJ9_9HYPH</name>
<feature type="signal peptide" evidence="1">
    <location>
        <begin position="1"/>
        <end position="21"/>
    </location>
</feature>
<dbReference type="Proteomes" id="UP001549036">
    <property type="component" value="Unassembled WGS sequence"/>
</dbReference>
<gene>
    <name evidence="2" type="ORF">ABID26_004027</name>
</gene>
<feature type="chain" id="PRO_5046357238" evidence="1">
    <location>
        <begin position="22"/>
        <end position="134"/>
    </location>
</feature>
<evidence type="ECO:0000256" key="1">
    <source>
        <dbReference type="SAM" id="SignalP"/>
    </source>
</evidence>
<keyword evidence="1" id="KW-0732">Signal</keyword>
<proteinExistence type="predicted"/>